<keyword evidence="10" id="KW-1185">Reference proteome</keyword>
<dbReference type="GO" id="GO:0007399">
    <property type="term" value="P:nervous system development"/>
    <property type="evidence" value="ECO:0007669"/>
    <property type="project" value="TreeGrafter"/>
</dbReference>
<dbReference type="GO" id="GO:0043235">
    <property type="term" value="C:receptor complex"/>
    <property type="evidence" value="ECO:0007669"/>
    <property type="project" value="TreeGrafter"/>
</dbReference>
<comment type="caution">
    <text evidence="9">The sequence shown here is derived from an EMBL/GenBank/DDBJ whole genome shotgun (WGS) entry which is preliminary data.</text>
</comment>
<accession>A0A430QSP1</accession>
<gene>
    <name evidence="9" type="ORF">DC041_0002348</name>
</gene>
<evidence type="ECO:0000313" key="10">
    <source>
        <dbReference type="Proteomes" id="UP000290809"/>
    </source>
</evidence>
<dbReference type="PANTHER" id="PTHR10269">
    <property type="entry name" value="GDNF RECEPTOR ALPHA"/>
    <property type="match status" value="1"/>
</dbReference>
<dbReference type="Proteomes" id="UP000290809">
    <property type="component" value="Unassembled WGS sequence"/>
</dbReference>
<evidence type="ECO:0000256" key="2">
    <source>
        <dbReference type="ARBA" id="ARBA00005961"/>
    </source>
</evidence>
<dbReference type="SUPFAM" id="SSF110035">
    <property type="entry name" value="GDNF receptor-like"/>
    <property type="match status" value="1"/>
</dbReference>
<keyword evidence="5" id="KW-0472">Membrane</keyword>
<evidence type="ECO:0000256" key="3">
    <source>
        <dbReference type="ARBA" id="ARBA00022475"/>
    </source>
</evidence>
<keyword evidence="6" id="KW-0675">Receptor</keyword>
<name>A0A430QSP1_SCHBO</name>
<evidence type="ECO:0000256" key="7">
    <source>
        <dbReference type="ARBA" id="ARBA00023180"/>
    </source>
</evidence>
<evidence type="ECO:0000256" key="1">
    <source>
        <dbReference type="ARBA" id="ARBA00004236"/>
    </source>
</evidence>
<dbReference type="GO" id="GO:0007169">
    <property type="term" value="P:cell surface receptor protein tyrosine kinase signaling pathway"/>
    <property type="evidence" value="ECO:0007669"/>
    <property type="project" value="UniProtKB-ARBA"/>
</dbReference>
<keyword evidence="7" id="KW-0325">Glycoprotein</keyword>
<organism evidence="9 10">
    <name type="scientific">Schistosoma bovis</name>
    <name type="common">Blood fluke</name>
    <dbReference type="NCBI Taxonomy" id="6184"/>
    <lineage>
        <taxon>Eukaryota</taxon>
        <taxon>Metazoa</taxon>
        <taxon>Spiralia</taxon>
        <taxon>Lophotrochozoa</taxon>
        <taxon>Platyhelminthes</taxon>
        <taxon>Trematoda</taxon>
        <taxon>Digenea</taxon>
        <taxon>Strigeidida</taxon>
        <taxon>Schistosomatoidea</taxon>
        <taxon>Schistosomatidae</taxon>
        <taxon>Schistosoma</taxon>
    </lineage>
</organism>
<reference evidence="9 10" key="1">
    <citation type="journal article" date="2019" name="PLoS Pathog.">
        <title>Genome sequence of the bovine parasite Schistosoma bovis Tanzania.</title>
        <authorList>
            <person name="Oey H."/>
            <person name="Zakrzewski M."/>
            <person name="Gobert G."/>
            <person name="Gravermann K."/>
            <person name="Stoye J."/>
            <person name="Jones M."/>
            <person name="Mcmanus D."/>
            <person name="Krause L."/>
        </authorList>
    </citation>
    <scope>NUCLEOTIDE SEQUENCE [LARGE SCALE GENOMIC DNA]</scope>
    <source>
        <strain evidence="9 10">TAN1997</strain>
    </source>
</reference>
<keyword evidence="4" id="KW-0732">Signal</keyword>
<evidence type="ECO:0000256" key="6">
    <source>
        <dbReference type="ARBA" id="ARBA00023170"/>
    </source>
</evidence>
<dbReference type="AlphaFoldDB" id="A0A430QSP1"/>
<feature type="non-terminal residue" evidence="9">
    <location>
        <position position="1033"/>
    </location>
</feature>
<dbReference type="PANTHER" id="PTHR10269:SF12">
    <property type="entry name" value="GLIAL CELL LINE-DERIVED NEUROTROPHIC FAMILY RECEPTOR-LIKE, ISOFORM E"/>
    <property type="match status" value="1"/>
</dbReference>
<dbReference type="InterPro" id="IPR003438">
    <property type="entry name" value="GDNF_rcpt"/>
</dbReference>
<dbReference type="InterPro" id="IPR016017">
    <property type="entry name" value="GDNF/GAS1"/>
</dbReference>
<dbReference type="GO" id="GO:0009897">
    <property type="term" value="C:external side of plasma membrane"/>
    <property type="evidence" value="ECO:0007669"/>
    <property type="project" value="TreeGrafter"/>
</dbReference>
<evidence type="ECO:0000256" key="4">
    <source>
        <dbReference type="ARBA" id="ARBA00022729"/>
    </source>
</evidence>
<keyword evidence="3" id="KW-1003">Cell membrane</keyword>
<evidence type="ECO:0000256" key="5">
    <source>
        <dbReference type="ARBA" id="ARBA00023136"/>
    </source>
</evidence>
<comment type="subcellular location">
    <subcellularLocation>
        <location evidence="1">Cell membrane</location>
    </subcellularLocation>
</comment>
<protein>
    <recommendedName>
        <fullName evidence="8">GDNF/GAS1 domain-containing protein</fullName>
    </recommendedName>
</protein>
<feature type="domain" description="GDNF/GAS1" evidence="8">
    <location>
        <begin position="522"/>
        <end position="600"/>
    </location>
</feature>
<dbReference type="EMBL" id="QMKO01001435">
    <property type="protein sequence ID" value="RTG90654.1"/>
    <property type="molecule type" value="Genomic_DNA"/>
</dbReference>
<dbReference type="Pfam" id="PF02351">
    <property type="entry name" value="GDNF"/>
    <property type="match status" value="1"/>
</dbReference>
<comment type="similarity">
    <text evidence="2">Belongs to the GDNFR family.</text>
</comment>
<evidence type="ECO:0000313" key="9">
    <source>
        <dbReference type="EMBL" id="RTG90654.1"/>
    </source>
</evidence>
<evidence type="ECO:0000259" key="8">
    <source>
        <dbReference type="Pfam" id="PF02351"/>
    </source>
</evidence>
<dbReference type="GO" id="GO:0038023">
    <property type="term" value="F:signaling receptor activity"/>
    <property type="evidence" value="ECO:0007669"/>
    <property type="project" value="InterPro"/>
</dbReference>
<sequence>MCNFFNSYLYFISLIHLPYYLTQTDWDIRANVIFPSPSSSSPTTPIPVVPQKSTIYNVGNEMKNVVTESSRTNILQSVDEVIEKQEIRIDCLEALHNCELFSGICKVDVDIFKTFCGDWTDERSLMGCQRKYLRECQSALRTMNLGRPGLKHCICDSRSSRSIDDLTKCNLLRKNLNNHPCLAEPPIFLRELHTSGNFRHESRKEIIKHHFYVIEHKFRNSHKLANCLTDFDYLTVKPESKPTQSTSNMNTNVKRLNTTSLLVEPFVSSIPMTTESPITMNMLSSVGSPNSELVDQHLNKNKQNTSCLDLLENCTKLPACAIALNKFRALCTVRTCIKLKSQCLEASKKFLQLKTHMNCDCKSELNEGRYRRCLDYKEAVIDNKCVGKFSTSCCSYDIYLFVESFLKFLNFLHSIPVILFTTFVFDLSSTEISSNQEINLVNGNELEYSFVNMNLEKSLATIPVSPDYHTAVQNNSTTLENETLSVLHQSHFISSNISGQRSNELTDIETIVSETWDNKMECYSIFYECLREPVCLQHFVNLRYGCAQMNRQFIACRNPNQCINSLELFYKETNSLVNKAISCTCTVSDLDCQQIQNVFVPRCIRQSYGLRMDCYQAWVKCQNDPVCRTSYDLLVSECQTSNGLCYLNPSACLNSYRRLWSGPWAGGCSCEVTRPKLSPSNNVLTGCSEFGRILTQPPCVEITPETHQLESPTLTHNPLYCKMMKKLQMPSEDFVRIPSLRDYQEEEQLARNCSLLCNCHVGCRYEMCYGTEMKIWHAYSLSNRTSQNVTFPTRIQTINIYQANLSLGCLYLPKFNRHCVCYAYDHVVCDVFIPKNQYFLTGHKLLIDFDVEMYSTTIDLLADDKSLSEYEFYGSIIQLEFLLTNFLAHLFGQKSCRLILSAYQTIDDKHFWLKQHSTNNNSNKLLKRLEYLLAINLDTSFPTENKTSLCINLLEVLNIMINDQYPQIRYHVKFSTFQKSILKAPGFNEHYDLDRTLDKTYRLQQLQRQQQQQQQQQQETQAWRHIRTSVQMQ</sequence>
<proteinExistence type="inferred from homology"/>
<dbReference type="InterPro" id="IPR037193">
    <property type="entry name" value="GDNF_alpha"/>
</dbReference>